<dbReference type="EMBL" id="QXFV01000073">
    <property type="protein sequence ID" value="KAE9050630.1"/>
    <property type="molecule type" value="Genomic_DNA"/>
</dbReference>
<keyword evidence="9" id="KW-1185">Reference proteome</keyword>
<dbReference type="PROSITE" id="PS50966">
    <property type="entry name" value="ZF_SWIM"/>
    <property type="match status" value="1"/>
</dbReference>
<dbReference type="EMBL" id="QXFT01000089">
    <property type="protein sequence ID" value="KAE9355618.1"/>
    <property type="molecule type" value="Genomic_DNA"/>
</dbReference>
<keyword evidence="3" id="KW-0862">Zinc</keyword>
<dbReference type="AlphaFoldDB" id="A0A6A3P566"/>
<reference evidence="6 8" key="1">
    <citation type="submission" date="2018-09" db="EMBL/GenBank/DDBJ databases">
        <title>Genomic investigation of the strawberry pathogen Phytophthora fragariae indicates pathogenicity is determined by transcriptional variation in three key races.</title>
        <authorList>
            <person name="Adams T.M."/>
            <person name="Armitage A.D."/>
            <person name="Sobczyk M.K."/>
            <person name="Bates H.J."/>
            <person name="Dunwell J.M."/>
            <person name="Nellist C.F."/>
            <person name="Harrison R.J."/>
        </authorList>
    </citation>
    <scope>NUCLEOTIDE SEQUENCE [LARGE SCALE GENOMIC DNA]</scope>
    <source>
        <strain evidence="6 8">SCRP249</strain>
        <strain evidence="7 9">SCRP333</strain>
    </source>
</reference>
<evidence type="ECO:0000313" key="6">
    <source>
        <dbReference type="EMBL" id="KAE9050630.1"/>
    </source>
</evidence>
<feature type="domain" description="SWIM-type" evidence="5">
    <location>
        <begin position="198"/>
        <end position="230"/>
    </location>
</feature>
<keyword evidence="1" id="KW-0479">Metal-binding</keyword>
<sequence length="294" mass="33369">MGLLSAVAEVFPLAGHRFCLEHIKRSTCSARIPLTNDERNLILDMVDSVCENDFTLFRSELASMNVRAAEYLDGIDRVHWVKYAYLDRFHVPTYSEATSNLSEQANHWIGNECRGAKPLDAFNLFFLKLTERVSSMRQDALTWATAHGDDELVPFVREKRDQLTAAVGFCKITPCLEGSYMVRYMGPSKRDGYIHLWRHVDLSARSCTCGGWEDFEFPCVHAVCAAIREGTRISSLYDTKRLSIKHFTATYTKRFVPLPIDGQLRIDTTLKLPALQIPPLEKGKRGLKPGPRPK</sequence>
<dbReference type="SMART" id="SM00575">
    <property type="entry name" value="ZnF_PMZ"/>
    <property type="match status" value="1"/>
</dbReference>
<evidence type="ECO:0000256" key="3">
    <source>
        <dbReference type="ARBA" id="ARBA00022833"/>
    </source>
</evidence>
<name>A0A6A3P566_9STRA</name>
<dbReference type="Proteomes" id="UP000434957">
    <property type="component" value="Unassembled WGS sequence"/>
</dbReference>
<dbReference type="Pfam" id="PF04434">
    <property type="entry name" value="SWIM"/>
    <property type="match status" value="1"/>
</dbReference>
<evidence type="ECO:0000313" key="9">
    <source>
        <dbReference type="Proteomes" id="UP000434957"/>
    </source>
</evidence>
<evidence type="ECO:0000256" key="4">
    <source>
        <dbReference type="PROSITE-ProRule" id="PRU00325"/>
    </source>
</evidence>
<proteinExistence type="predicted"/>
<evidence type="ECO:0000256" key="1">
    <source>
        <dbReference type="ARBA" id="ARBA00022723"/>
    </source>
</evidence>
<keyword evidence="2 4" id="KW-0863">Zinc-finger</keyword>
<protein>
    <recommendedName>
        <fullName evidence="5">SWIM-type domain-containing protein</fullName>
    </recommendedName>
</protein>
<dbReference type="PANTHER" id="PTHR31973">
    <property type="entry name" value="POLYPROTEIN, PUTATIVE-RELATED"/>
    <property type="match status" value="1"/>
</dbReference>
<dbReference type="Proteomes" id="UP000429607">
    <property type="component" value="Unassembled WGS sequence"/>
</dbReference>
<accession>A0A6A3P566</accession>
<dbReference type="InterPro" id="IPR007527">
    <property type="entry name" value="Znf_SWIM"/>
</dbReference>
<evidence type="ECO:0000256" key="2">
    <source>
        <dbReference type="ARBA" id="ARBA00022771"/>
    </source>
</evidence>
<organism evidence="6 8">
    <name type="scientific">Phytophthora rubi</name>
    <dbReference type="NCBI Taxonomy" id="129364"/>
    <lineage>
        <taxon>Eukaryota</taxon>
        <taxon>Sar</taxon>
        <taxon>Stramenopiles</taxon>
        <taxon>Oomycota</taxon>
        <taxon>Peronosporomycetes</taxon>
        <taxon>Peronosporales</taxon>
        <taxon>Peronosporaceae</taxon>
        <taxon>Phytophthora</taxon>
    </lineage>
</organism>
<dbReference type="InterPro" id="IPR006564">
    <property type="entry name" value="Znf_PMZ"/>
</dbReference>
<evidence type="ECO:0000313" key="7">
    <source>
        <dbReference type="EMBL" id="KAE9355618.1"/>
    </source>
</evidence>
<comment type="caution">
    <text evidence="6">The sequence shown here is derived from an EMBL/GenBank/DDBJ whole genome shotgun (WGS) entry which is preliminary data.</text>
</comment>
<evidence type="ECO:0000313" key="8">
    <source>
        <dbReference type="Proteomes" id="UP000429607"/>
    </source>
</evidence>
<evidence type="ECO:0000259" key="5">
    <source>
        <dbReference type="PROSITE" id="PS50966"/>
    </source>
</evidence>
<dbReference type="PANTHER" id="PTHR31973:SF187">
    <property type="entry name" value="MUTATOR TRANSPOSASE MUDRA PROTEIN"/>
    <property type="match status" value="1"/>
</dbReference>
<gene>
    <name evidence="6" type="ORF">PR001_g2211</name>
    <name evidence="7" type="ORF">PR003_g2743</name>
</gene>
<dbReference type="GO" id="GO:0008270">
    <property type="term" value="F:zinc ion binding"/>
    <property type="evidence" value="ECO:0007669"/>
    <property type="project" value="UniProtKB-KW"/>
</dbReference>